<proteinExistence type="predicted"/>
<dbReference type="InterPro" id="IPR013216">
    <property type="entry name" value="Methyltransf_11"/>
</dbReference>
<organism evidence="2 3">
    <name type="scientific">Allonocardiopsis opalescens</name>
    <dbReference type="NCBI Taxonomy" id="1144618"/>
    <lineage>
        <taxon>Bacteria</taxon>
        <taxon>Bacillati</taxon>
        <taxon>Actinomycetota</taxon>
        <taxon>Actinomycetes</taxon>
        <taxon>Streptosporangiales</taxon>
        <taxon>Allonocardiopsis</taxon>
    </lineage>
</organism>
<evidence type="ECO:0000313" key="3">
    <source>
        <dbReference type="Proteomes" id="UP000237846"/>
    </source>
</evidence>
<gene>
    <name evidence="2" type="ORF">CLV72_102666</name>
</gene>
<dbReference type="EMBL" id="PVZC01000002">
    <property type="protein sequence ID" value="PRY01030.1"/>
    <property type="molecule type" value="Genomic_DNA"/>
</dbReference>
<dbReference type="InterPro" id="IPR029063">
    <property type="entry name" value="SAM-dependent_MTases_sf"/>
</dbReference>
<dbReference type="CDD" id="cd02440">
    <property type="entry name" value="AdoMet_MTases"/>
    <property type="match status" value="1"/>
</dbReference>
<dbReference type="GO" id="GO:0008757">
    <property type="term" value="F:S-adenosylmethionine-dependent methyltransferase activity"/>
    <property type="evidence" value="ECO:0007669"/>
    <property type="project" value="InterPro"/>
</dbReference>
<evidence type="ECO:0000259" key="1">
    <source>
        <dbReference type="Pfam" id="PF08241"/>
    </source>
</evidence>
<dbReference type="SUPFAM" id="SSF53335">
    <property type="entry name" value="S-adenosyl-L-methionine-dependent methyltransferases"/>
    <property type="match status" value="1"/>
</dbReference>
<dbReference type="GO" id="GO:0032259">
    <property type="term" value="P:methylation"/>
    <property type="evidence" value="ECO:0007669"/>
    <property type="project" value="UniProtKB-KW"/>
</dbReference>
<dbReference type="Pfam" id="PF08241">
    <property type="entry name" value="Methyltransf_11"/>
    <property type="match status" value="1"/>
</dbReference>
<name>A0A2T0QB38_9ACTN</name>
<comment type="caution">
    <text evidence="2">The sequence shown here is derived from an EMBL/GenBank/DDBJ whole genome shotgun (WGS) entry which is preliminary data.</text>
</comment>
<feature type="domain" description="Methyltransferase type 11" evidence="1">
    <location>
        <begin position="58"/>
        <end position="157"/>
    </location>
</feature>
<keyword evidence="2" id="KW-0830">Ubiquinone</keyword>
<accession>A0A2T0QB38</accession>
<dbReference type="Proteomes" id="UP000237846">
    <property type="component" value="Unassembled WGS sequence"/>
</dbReference>
<dbReference type="AlphaFoldDB" id="A0A2T0QB38"/>
<dbReference type="Gene3D" id="3.40.50.150">
    <property type="entry name" value="Vaccinia Virus protein VP39"/>
    <property type="match status" value="1"/>
</dbReference>
<reference evidence="2 3" key="1">
    <citation type="submission" date="2018-03" db="EMBL/GenBank/DDBJ databases">
        <title>Genomic Encyclopedia of Archaeal and Bacterial Type Strains, Phase II (KMG-II): from individual species to whole genera.</title>
        <authorList>
            <person name="Goeker M."/>
        </authorList>
    </citation>
    <scope>NUCLEOTIDE SEQUENCE [LARGE SCALE GENOMIC DNA]</scope>
    <source>
        <strain evidence="2 3">DSM 45601</strain>
    </source>
</reference>
<sequence length="225" mass="24829">MSSPAPPAERPGSRIYRPWLLRLVYDLVVLRLSCRMVWGCPEKRLVREYREHIGDVHLDIGPGPGTLLVKARPRPGAVLHLLDLNPEPLRMSEQRLAAFTVHTYHADALAPWPLEDASVGSVGLSLVVHTLPGKDIAAKAHVLDEAARVAVPGGRVFGSTVVSSGEGLRMAWPARRLSDAYNRAGIFDNRGDDADDLRRELEVRFTDVRFRVHGTVAVWSARTPA</sequence>
<keyword evidence="3" id="KW-1185">Reference proteome</keyword>
<evidence type="ECO:0000313" key="2">
    <source>
        <dbReference type="EMBL" id="PRY01030.1"/>
    </source>
</evidence>
<keyword evidence="2" id="KW-0489">Methyltransferase</keyword>
<keyword evidence="2" id="KW-0808">Transferase</keyword>
<dbReference type="RefSeq" id="WP_170140934.1">
    <property type="nucleotide sequence ID" value="NZ_PVZC01000002.1"/>
</dbReference>
<protein>
    <submittedName>
        <fullName evidence="2">Ubiquinone/menaquinone biosynthesis C-methylase UbiE</fullName>
    </submittedName>
</protein>